<proteinExistence type="predicted"/>
<feature type="region of interest" description="Disordered" evidence="1">
    <location>
        <begin position="258"/>
        <end position="489"/>
    </location>
</feature>
<gene>
    <name evidence="2" type="ORF">As57867_006026</name>
</gene>
<feature type="compositionally biased region" description="Low complexity" evidence="1">
    <location>
        <begin position="408"/>
        <end position="431"/>
    </location>
</feature>
<feature type="compositionally biased region" description="Low complexity" evidence="1">
    <location>
        <begin position="558"/>
        <end position="617"/>
    </location>
</feature>
<feature type="compositionally biased region" description="Polar residues" evidence="1">
    <location>
        <begin position="357"/>
        <end position="368"/>
    </location>
</feature>
<feature type="compositionally biased region" description="Low complexity" evidence="1">
    <location>
        <begin position="284"/>
        <end position="354"/>
    </location>
</feature>
<name>A0A6A4ZCQ6_9STRA</name>
<organism evidence="2">
    <name type="scientific">Aphanomyces stellatus</name>
    <dbReference type="NCBI Taxonomy" id="120398"/>
    <lineage>
        <taxon>Eukaryota</taxon>
        <taxon>Sar</taxon>
        <taxon>Stramenopiles</taxon>
        <taxon>Oomycota</taxon>
        <taxon>Saprolegniomycetes</taxon>
        <taxon>Saprolegniales</taxon>
        <taxon>Verrucalvaceae</taxon>
        <taxon>Aphanomyces</taxon>
    </lineage>
</organism>
<feature type="region of interest" description="Disordered" evidence="1">
    <location>
        <begin position="558"/>
        <end position="622"/>
    </location>
</feature>
<comment type="caution">
    <text evidence="2">The sequence shown here is derived from an EMBL/GenBank/DDBJ whole genome shotgun (WGS) entry which is preliminary data.</text>
</comment>
<feature type="compositionally biased region" description="Polar residues" evidence="1">
    <location>
        <begin position="432"/>
        <end position="457"/>
    </location>
</feature>
<evidence type="ECO:0000256" key="1">
    <source>
        <dbReference type="SAM" id="MobiDB-lite"/>
    </source>
</evidence>
<feature type="non-terminal residue" evidence="2">
    <location>
        <position position="783"/>
    </location>
</feature>
<dbReference type="EMBL" id="VJMH01002311">
    <property type="protein sequence ID" value="KAF0709230.1"/>
    <property type="molecule type" value="Genomic_DNA"/>
</dbReference>
<dbReference type="OrthoDB" id="79721at2759"/>
<protein>
    <submittedName>
        <fullName evidence="2">Uncharacterized protein</fullName>
    </submittedName>
</protein>
<feature type="compositionally biased region" description="Low complexity" evidence="1">
    <location>
        <begin position="473"/>
        <end position="483"/>
    </location>
</feature>
<dbReference type="AlphaFoldDB" id="A0A6A4ZCQ6"/>
<feature type="compositionally biased region" description="Low complexity" evidence="1">
    <location>
        <begin position="258"/>
        <end position="271"/>
    </location>
</feature>
<accession>A0A6A4ZCQ6</accession>
<feature type="compositionally biased region" description="Polar residues" evidence="1">
    <location>
        <begin position="273"/>
        <end position="283"/>
    </location>
</feature>
<reference evidence="2" key="1">
    <citation type="submission" date="2019-06" db="EMBL/GenBank/DDBJ databases">
        <title>Genomics analysis of Aphanomyces spp. identifies a new class of oomycete effector associated with host adaptation.</title>
        <authorList>
            <person name="Gaulin E."/>
        </authorList>
    </citation>
    <scope>NUCLEOTIDE SEQUENCE</scope>
    <source>
        <strain evidence="2">CBS 578.67</strain>
    </source>
</reference>
<sequence>MTVAPEPSVTVSVCKDATYSLQMSLGAVCGGQGCAPQGTVCPSAGNVPIQGCNPSVPSWNPLTQSCAAHENAICALVIGTPQMGGTWGCVFPSQGCQTIPSAPSPSPGSWPLFVAGDTSYMVSASSQTQLCGGSGTCAPQGSLCPSKGMPVAPNRACNASMPSWNATLNTCISPANATCAFASNVWQCQYPAEVYLTTSMPTSSPTTAVVQTTVPSSTTTAPVGIFTNTPTNSPAVTNNSNVSSAAMITSSLPTTLLPAATTQTPTPTPSQIVPLNTTANPVQPTTTIRSPSSTTTGIPSTNSPSNSSIVPSSTQLPTTTNKTSTPTTTAFQSTSAPQSSSTTAANTTIAPPVTMLEPTSNSITSTPIASSQTIAPTTAPPPSNSTVPFTLIPITTAPSPSTTPPPLTTTNGPSTPAPLTTPNANTPAPSSIVNSLTANTLTPQPTNIGGPATTTPINSTTAPQPTTSPPPTTTNATSMSPPSMLQPNTTLKPATAVATALPNATSNAPLSSVTPTVAPNVTGALTTSMPTSSINTTVVPSFVPNSTTMPLATTTTMAPVTPVTTNPTTAITTPSPSLTSSTVSPNPTPLTTYSSPTPVTSTPTSTETSNTTSVPLTTLPPLPSTPALTSGIPTMTVAPEPSVTVSVCKDATYSLQMSLGAVCGGQGCAPQGTVCPSAGNVPIQGCNPSVPSWNPLTQSCAAHENAICALVIGTPQMGGTWGCVFPSQGCQTIPSAPSPSPGSWPLFVAGDTSYMVSASSQTQLCGGSGTCAPQGSLCPSKGM</sequence>
<evidence type="ECO:0000313" key="2">
    <source>
        <dbReference type="EMBL" id="KAF0709230.1"/>
    </source>
</evidence>